<dbReference type="HOGENOM" id="CLU_2406845_0_0_6"/>
<proteinExistence type="predicted"/>
<feature type="transmembrane region" description="Helical" evidence="1">
    <location>
        <begin position="12"/>
        <end position="34"/>
    </location>
</feature>
<reference evidence="2 3" key="2">
    <citation type="journal article" date="2015" name="Antonie Van Leeuwenhoek">
        <title>Ecophysiological diversity of a novel member of the genus Alteromonas, and description of Alteromonas mediterranea sp. nov.</title>
        <authorList>
            <person name="Ivanova E.P."/>
            <person name="Lopez-Perez M."/>
            <person name="Zabalos M."/>
            <person name="Nguyen S.H."/>
            <person name="Webb H.K."/>
            <person name="Ryan J."/>
            <person name="Lagutin K."/>
            <person name="Vyssotski M."/>
            <person name="Crawford R.J."/>
            <person name="Rodriguez-Valera F."/>
        </authorList>
    </citation>
    <scope>NUCLEOTIDE SEQUENCE [LARGE SCALE GENOMIC DNA]</scope>
    <source>
        <strain evidence="3">DSM 17117 / CIP 110805 / LMG 28347 / Deep ecotype</strain>
    </source>
</reference>
<dbReference type="KEGG" id="amc:MADE_1009230"/>
<organism evidence="2 3">
    <name type="scientific">Alteromonas mediterranea (strain DSM 17117 / CIP 110805 / LMG 28347 / Deep ecotype)</name>
    <dbReference type="NCBI Taxonomy" id="1774373"/>
    <lineage>
        <taxon>Bacteria</taxon>
        <taxon>Pseudomonadati</taxon>
        <taxon>Pseudomonadota</taxon>
        <taxon>Gammaproteobacteria</taxon>
        <taxon>Alteromonadales</taxon>
        <taxon>Alteromonadaceae</taxon>
        <taxon>Alteromonas/Salinimonas group</taxon>
        <taxon>Alteromonas</taxon>
    </lineage>
</organism>
<dbReference type="EMBL" id="CP001103">
    <property type="protein sequence ID" value="AEA97984.1"/>
    <property type="molecule type" value="Genomic_DNA"/>
</dbReference>
<gene>
    <name evidence="2" type="ordered locus">MADE_1009230</name>
</gene>
<dbReference type="AlphaFoldDB" id="F2GB78"/>
<keyword evidence="1" id="KW-1133">Transmembrane helix</keyword>
<keyword evidence="1" id="KW-0472">Membrane</keyword>
<dbReference type="Proteomes" id="UP000001870">
    <property type="component" value="Chromosome"/>
</dbReference>
<keyword evidence="1" id="KW-0812">Transmembrane</keyword>
<accession>F2GB78</accession>
<dbReference type="RefSeq" id="WP_012518315.1">
    <property type="nucleotide sequence ID" value="NC_011138.3"/>
</dbReference>
<reference evidence="2 3" key="1">
    <citation type="journal article" date="2008" name="ISME J.">
        <title>Comparative genomics of two ecotypes of the marine planktonic copiotroph Alteromonas macleodii suggests alternative lifestyles associated with different kinds of particulate organic matter.</title>
        <authorList>
            <person name="Ivars-Martinez E."/>
            <person name="Martin-Cuadrado A.B."/>
            <person name="D'Auria G."/>
            <person name="Mira A."/>
            <person name="Ferriera S."/>
            <person name="Johnson J."/>
            <person name="Friedman R."/>
            <person name="Rodriguez-Valera F."/>
        </authorList>
    </citation>
    <scope>NUCLEOTIDE SEQUENCE [LARGE SCALE GENOMIC DNA]</scope>
    <source>
        <strain evidence="3">DSM 17117 / CIP 110805 / LMG 28347 / Deep ecotype</strain>
    </source>
</reference>
<name>F2GB78_ALTMD</name>
<evidence type="ECO:0000313" key="2">
    <source>
        <dbReference type="EMBL" id="AEA97984.1"/>
    </source>
</evidence>
<protein>
    <submittedName>
        <fullName evidence="2">Uncharacterized protein</fullName>
    </submittedName>
</protein>
<evidence type="ECO:0000256" key="1">
    <source>
        <dbReference type="SAM" id="Phobius"/>
    </source>
</evidence>
<sequence length="92" mass="10836">MTNNRRTTIIRLFLLVSTIISLFFVPWILVKAWILPLPQTVQVTKQDRHISFLGLREIHQKHLIADLVFLINELKTTLRIFLYFSVGYGLEL</sequence>
<evidence type="ECO:0000313" key="3">
    <source>
        <dbReference type="Proteomes" id="UP000001870"/>
    </source>
</evidence>
<keyword evidence="3" id="KW-1185">Reference proteome</keyword>